<feature type="transmembrane region" description="Helical" evidence="1">
    <location>
        <begin position="12"/>
        <end position="32"/>
    </location>
</feature>
<dbReference type="InterPro" id="IPR027995">
    <property type="entry name" value="Galactosyl_T_N"/>
</dbReference>
<dbReference type="EMBL" id="AJWK01007438">
    <property type="status" value="NOT_ANNOTATED_CDS"/>
    <property type="molecule type" value="Genomic_DNA"/>
</dbReference>
<sequence length="335" mass="37333">MASSCGRAHAIKAALLVGFILVVLLNFFSYHYDVKFDKLTHIQTLSHTSSPLLWPKRTRSSSEVANITHSQSSTSASVNATAATPIANSSAISVEDAKSAGNTSTTASLPHILNETLPMDLEHFTKAPKRTDVTTRSTKFFKNIMTNLGLNACPPAPPDLEGPIEVNLTSDTMSSIERWLAPKLKPGGWYRPTECNAKDHVAIVVPFRDREPHLPIFLKNLHPFLQRQQVNYGIFVVEQTTGNLFNRAALMNVGFKEASKMANWDCFIFHDVDLLPMDDRNLYVCPDQPRHMSVAVDTFGFKLPYSTIFRRGVRNDDKTISCGQWILKFLLGLGR</sequence>
<name>A0A1B0CD63_LUTLO</name>
<dbReference type="InterPro" id="IPR029044">
    <property type="entry name" value="Nucleotide-diphossugar_trans"/>
</dbReference>
<proteinExistence type="inferred from homology"/>
<feature type="domain" description="Galactosyltransferase N-terminal" evidence="2">
    <location>
        <begin position="153"/>
        <end position="286"/>
    </location>
</feature>
<dbReference type="Gene3D" id="3.90.550.10">
    <property type="entry name" value="Spore Coat Polysaccharide Biosynthesis Protein SpsA, Chain A"/>
    <property type="match status" value="1"/>
</dbReference>
<keyword evidence="1" id="KW-0812">Transmembrane</keyword>
<evidence type="ECO:0000313" key="4">
    <source>
        <dbReference type="Proteomes" id="UP000092461"/>
    </source>
</evidence>
<dbReference type="InterPro" id="IPR003859">
    <property type="entry name" value="Galactosyl_T"/>
</dbReference>
<dbReference type="EMBL" id="AJWK01007439">
    <property type="status" value="NOT_ANNOTATED_CDS"/>
    <property type="molecule type" value="Genomic_DNA"/>
</dbReference>
<dbReference type="AlphaFoldDB" id="A0A1B0CD63"/>
<dbReference type="GO" id="GO:0033842">
    <property type="term" value="F:N-acetyl-beta-glucosaminyl-derivative 4-beta-N-acetylgalactosaminyltransferase activity"/>
    <property type="evidence" value="ECO:0007669"/>
    <property type="project" value="TreeGrafter"/>
</dbReference>
<keyword evidence="1" id="KW-0808">Transferase</keyword>
<dbReference type="Pfam" id="PF13733">
    <property type="entry name" value="Glyco_transf_7N"/>
    <property type="match status" value="1"/>
</dbReference>
<organism evidence="3 4">
    <name type="scientific">Lutzomyia longipalpis</name>
    <name type="common">Sand fly</name>
    <dbReference type="NCBI Taxonomy" id="7200"/>
    <lineage>
        <taxon>Eukaryota</taxon>
        <taxon>Metazoa</taxon>
        <taxon>Ecdysozoa</taxon>
        <taxon>Arthropoda</taxon>
        <taxon>Hexapoda</taxon>
        <taxon>Insecta</taxon>
        <taxon>Pterygota</taxon>
        <taxon>Neoptera</taxon>
        <taxon>Endopterygota</taxon>
        <taxon>Diptera</taxon>
        <taxon>Nematocera</taxon>
        <taxon>Psychodoidea</taxon>
        <taxon>Psychodidae</taxon>
        <taxon>Lutzomyia</taxon>
        <taxon>Lutzomyia</taxon>
    </lineage>
</organism>
<dbReference type="EMBL" id="AJWK01007437">
    <property type="status" value="NOT_ANNOTATED_CDS"/>
    <property type="molecule type" value="Genomic_DNA"/>
</dbReference>
<protein>
    <recommendedName>
        <fullName evidence="1">Beta-1,4-N-acetylgalactosaminyltransferase</fullName>
        <ecNumber evidence="1">2.4.1.-</ecNumber>
    </recommendedName>
    <alternativeName>
        <fullName evidence="1">Beta-4-GalNAcT</fullName>
    </alternativeName>
</protein>
<comment type="similarity">
    <text evidence="1">Belongs to the glycosyltransferase 7 family.</text>
</comment>
<keyword evidence="1" id="KW-0479">Metal-binding</keyword>
<dbReference type="SUPFAM" id="SSF53448">
    <property type="entry name" value="Nucleotide-diphospho-sugar transferases"/>
    <property type="match status" value="1"/>
</dbReference>
<dbReference type="Proteomes" id="UP000092461">
    <property type="component" value="Unassembled WGS sequence"/>
</dbReference>
<dbReference type="GO" id="GO:0005794">
    <property type="term" value="C:Golgi apparatus"/>
    <property type="evidence" value="ECO:0007669"/>
    <property type="project" value="TreeGrafter"/>
</dbReference>
<evidence type="ECO:0000259" key="2">
    <source>
        <dbReference type="Pfam" id="PF13733"/>
    </source>
</evidence>
<comment type="function">
    <text evidence="1">Catalyzes the transfer of galactose onto proteins or lipids.</text>
</comment>
<dbReference type="PANTHER" id="PTHR19300:SF57">
    <property type="entry name" value="BETA-1,4-N-ACETYLGALACTOSAMINYLTRANSFERASE"/>
    <property type="match status" value="1"/>
</dbReference>
<dbReference type="EC" id="2.4.1.-" evidence="1"/>
<evidence type="ECO:0000256" key="1">
    <source>
        <dbReference type="RuleBase" id="RU368121"/>
    </source>
</evidence>
<dbReference type="GO" id="GO:0016020">
    <property type="term" value="C:membrane"/>
    <property type="evidence" value="ECO:0007669"/>
    <property type="project" value="UniProtKB-SubCell"/>
</dbReference>
<dbReference type="VEuPathDB" id="VectorBase:LLONM1_003108"/>
<keyword evidence="1" id="KW-0735">Signal-anchor</keyword>
<keyword evidence="1" id="KW-0472">Membrane</keyword>
<dbReference type="EnsemblMetazoa" id="LLOJ002283-RA">
    <property type="protein sequence ID" value="LLOJ002283-PA"/>
    <property type="gene ID" value="LLOJ002283"/>
</dbReference>
<accession>A0A1B0CD63</accession>
<dbReference type="PRINTS" id="PR02050">
    <property type="entry name" value="B14GALTRFASE"/>
</dbReference>
<dbReference type="VEuPathDB" id="VectorBase:LLOJ002283"/>
<comment type="pathway">
    <text evidence="1">Protein modification; protein glycosylation.</text>
</comment>
<keyword evidence="1" id="KW-1133">Transmembrane helix</keyword>
<keyword evidence="1" id="KW-0325">Glycoprotein</keyword>
<keyword evidence="4" id="KW-1185">Reference proteome</keyword>
<dbReference type="UniPathway" id="UPA00378"/>
<dbReference type="GO" id="GO:0005975">
    <property type="term" value="P:carbohydrate metabolic process"/>
    <property type="evidence" value="ECO:0007669"/>
    <property type="project" value="InterPro"/>
</dbReference>
<comment type="cofactor">
    <cofactor evidence="1">
        <name>Mn(2+)</name>
        <dbReference type="ChEBI" id="CHEBI:29035"/>
    </cofactor>
</comment>
<dbReference type="GO" id="GO:0006688">
    <property type="term" value="P:glycosphingolipid biosynthetic process"/>
    <property type="evidence" value="ECO:0007669"/>
    <property type="project" value="TreeGrafter"/>
</dbReference>
<keyword evidence="1" id="KW-0328">Glycosyltransferase</keyword>
<dbReference type="GO" id="GO:0008378">
    <property type="term" value="F:galactosyltransferase activity"/>
    <property type="evidence" value="ECO:0007669"/>
    <property type="project" value="TreeGrafter"/>
</dbReference>
<keyword evidence="1" id="KW-0464">Manganese</keyword>
<comment type="subcellular location">
    <subcellularLocation>
        <location evidence="1">Membrane</location>
        <topology evidence="1">Single-pass type II membrane protein</topology>
    </subcellularLocation>
</comment>
<reference evidence="3" key="1">
    <citation type="submission" date="2020-05" db="UniProtKB">
        <authorList>
            <consortium name="EnsemblMetazoa"/>
        </authorList>
    </citation>
    <scope>IDENTIFICATION</scope>
    <source>
        <strain evidence="3">Jacobina</strain>
    </source>
</reference>
<evidence type="ECO:0000313" key="3">
    <source>
        <dbReference type="EnsemblMetazoa" id="LLOJ002283-PA"/>
    </source>
</evidence>
<dbReference type="PANTHER" id="PTHR19300">
    <property type="entry name" value="BETA-1,4-GALACTOSYLTRANSFERASE"/>
    <property type="match status" value="1"/>
</dbReference>
<dbReference type="GO" id="GO:0046872">
    <property type="term" value="F:metal ion binding"/>
    <property type="evidence" value="ECO:0007669"/>
    <property type="project" value="UniProtKB-UniRule"/>
</dbReference>